<reference evidence="5" key="1">
    <citation type="journal article" date="2019" name="Int. J. Syst. Evol. Microbiol.">
        <title>The Global Catalogue of Microorganisms (GCM) 10K type strain sequencing project: providing services to taxonomists for standard genome sequencing and annotation.</title>
        <authorList>
            <consortium name="The Broad Institute Genomics Platform"/>
            <consortium name="The Broad Institute Genome Sequencing Center for Infectious Disease"/>
            <person name="Wu L."/>
            <person name="Ma J."/>
        </authorList>
    </citation>
    <scope>NUCLEOTIDE SEQUENCE [LARGE SCALE GENOMIC DNA]</scope>
    <source>
        <strain evidence="5">JCM 1405</strain>
    </source>
</reference>
<dbReference type="PANTHER" id="PTHR10887:SF495">
    <property type="entry name" value="HELICASE SENATAXIN ISOFORM X1-RELATED"/>
    <property type="match status" value="1"/>
</dbReference>
<dbReference type="InterPro" id="IPR041677">
    <property type="entry name" value="DNA2/NAM7_AAA_11"/>
</dbReference>
<feature type="domain" description="DNA2/NAM7 helicase-like C-terminal" evidence="3">
    <location>
        <begin position="989"/>
        <end position="1172"/>
    </location>
</feature>
<organism evidence="4 5">
    <name type="scientific">Clostridium malenominatum</name>
    <dbReference type="NCBI Taxonomy" id="1539"/>
    <lineage>
        <taxon>Bacteria</taxon>
        <taxon>Bacillati</taxon>
        <taxon>Bacillota</taxon>
        <taxon>Clostridia</taxon>
        <taxon>Eubacteriales</taxon>
        <taxon>Clostridiaceae</taxon>
        <taxon>Clostridium</taxon>
    </lineage>
</organism>
<evidence type="ECO:0000259" key="2">
    <source>
        <dbReference type="Pfam" id="PF13086"/>
    </source>
</evidence>
<protein>
    <submittedName>
        <fullName evidence="4">AAA domain-containing protein</fullName>
    </submittedName>
</protein>
<dbReference type="Pfam" id="PF13086">
    <property type="entry name" value="AAA_11"/>
    <property type="match status" value="2"/>
</dbReference>
<gene>
    <name evidence="4" type="ORF">GCM10008905_27420</name>
</gene>
<dbReference type="Pfam" id="PF13087">
    <property type="entry name" value="AAA_12"/>
    <property type="match status" value="1"/>
</dbReference>
<dbReference type="PANTHER" id="PTHR10887">
    <property type="entry name" value="DNA2/NAM7 HELICASE FAMILY"/>
    <property type="match status" value="1"/>
</dbReference>
<evidence type="ECO:0000256" key="1">
    <source>
        <dbReference type="SAM" id="Coils"/>
    </source>
</evidence>
<dbReference type="InterPro" id="IPR047187">
    <property type="entry name" value="SF1_C_Upf1"/>
</dbReference>
<evidence type="ECO:0000313" key="5">
    <source>
        <dbReference type="Proteomes" id="UP001500339"/>
    </source>
</evidence>
<dbReference type="EMBL" id="BAAACF010000003">
    <property type="protein sequence ID" value="GAA0728483.1"/>
    <property type="molecule type" value="Genomic_DNA"/>
</dbReference>
<name>A0ABP3UAH4_9CLOT</name>
<sequence length="1317" mass="154439">METRNKVKSIFNYLLTLKGINEKIIKNIKEYHQVVWINDVADNNTDECITISKKSKKTYDYLFNLYEDMQKNNESYEIVYGSELFTWMVDGEKIIHPIFTKSVELDFNPLEDKFYLKTYSNNLEIQFLQGLDLDLKNIASSKKDYYNLILNYINERKINKNEESNYICGSKEYKIGSNPSIIQEPVIIVRKENMNLWKEDIKNIIKGIDRGMDIPKPLRALVEENLEENEDWMEEEKDILFPLLANEEQREVVRLLSKNFGVVVQGPPGTGKSHTIANLICHFLARGKRVLITSERGGALKVLKDKIPEEIRPLCISLLGNDSKEMQKLEESVRFITENLSTNPRVLYEDIFILEKDLSNCRTKMDNLFNELKKLEEREKEIINYHGQEYTLVTIAKWVKENEKEYSWIEDSIRIDSRSPISSDEFEKIKECMKKIEGGNLKELNNVINLIDEIPEYDELYGLIIRYKGLKDVYEKNINKLKNYNIYFDKGFNYNKAIECLNNSLNEFQKINNVGLGDILETYHSSYYMKDSILNLSLKWKGYIKRLNSIRKGLNNYSISLPKDVSLHNLKACHGKIYNELSKRGKISKLFSMIHKDCKYFLENCFIDGNPLENLEQSMLINLYIEEKTIENTMRSLWNNTFKNYNHLQIGEELHNALIELEQYMECVNIIINWNENIRLEVSNSLDNIKYPYNLNWYREDTFTHLKDCLNYIKEIYDLRELTVRLNLIKTMISNHKEFSSLLYALEELDINKLRKAYIQIEKLKGVKATLEDVDSILYSLREVLPKLYSKMINGNMENLNNWNRAWRWKKWSTMLEHLEEPNRDDLENHLENEKSKEREIIREIICKRAWYNQISKISEREKRSLFSWLQAVKRIGKGKGKYVGDYIRLAQEEIENCKDVVPVWIMPLNKVIENIDVTGKQFDVVIVDESSQSNIFALSALMRGKRAIVVGDDKQISPEGVGVDQENVNRLINLYLKDVPNKEWYDLQTSLYDTALRVFPSRILLKEHFRCVPEIIEFSNKLCYSGQIIPLRYAHKQGRLYPAINPIKIENGERDDKKGINVGEAEAIVEKIYNLCKDKAYRGMTMGVISLLGENQAQYIQERLRIKVGEEEIIKRRIICGDAYSFQGDERDVIFLSMVVAGNMKFASLTKESDVRRFNVAATRAKNQLWVYHSVEPETLNMDCVRFSLLNYCYNYSKAQMRKNNLQYVFYSDLQRDVHKILEDKGLEPLANVNIGEFKIDFVLESNQSKIAIICIDDLDEAYEAKSKLKTLGWKVLQVRDVSFYRRPEEFGKKVFSLLNPVALICEQDPKELKVV</sequence>
<dbReference type="Proteomes" id="UP001500339">
    <property type="component" value="Unassembled WGS sequence"/>
</dbReference>
<dbReference type="InterPro" id="IPR041679">
    <property type="entry name" value="DNA2/NAM7-like_C"/>
</dbReference>
<dbReference type="CDD" id="cd18808">
    <property type="entry name" value="SF1_C_Upf1"/>
    <property type="match status" value="1"/>
</dbReference>
<feature type="domain" description="DNA2/NAM7 helicase helicase" evidence="2">
    <location>
        <begin position="246"/>
        <end position="397"/>
    </location>
</feature>
<keyword evidence="5" id="KW-1185">Reference proteome</keyword>
<proteinExistence type="predicted"/>
<dbReference type="RefSeq" id="WP_343770535.1">
    <property type="nucleotide sequence ID" value="NZ_BAAACF010000003.1"/>
</dbReference>
<keyword evidence="1" id="KW-0175">Coiled coil</keyword>
<dbReference type="InterPro" id="IPR027417">
    <property type="entry name" value="P-loop_NTPase"/>
</dbReference>
<dbReference type="Gene3D" id="3.40.50.300">
    <property type="entry name" value="P-loop containing nucleotide triphosphate hydrolases"/>
    <property type="match status" value="3"/>
</dbReference>
<feature type="domain" description="DNA2/NAM7 helicase helicase" evidence="2">
    <location>
        <begin position="909"/>
        <end position="959"/>
    </location>
</feature>
<dbReference type="InterPro" id="IPR045055">
    <property type="entry name" value="DNA2/NAM7-like"/>
</dbReference>
<evidence type="ECO:0000259" key="3">
    <source>
        <dbReference type="Pfam" id="PF13087"/>
    </source>
</evidence>
<comment type="caution">
    <text evidence="4">The sequence shown here is derived from an EMBL/GenBank/DDBJ whole genome shotgun (WGS) entry which is preliminary data.</text>
</comment>
<feature type="coiled-coil region" evidence="1">
    <location>
        <begin position="358"/>
        <end position="385"/>
    </location>
</feature>
<evidence type="ECO:0000313" key="4">
    <source>
        <dbReference type="EMBL" id="GAA0728483.1"/>
    </source>
</evidence>
<accession>A0ABP3UAH4</accession>
<dbReference type="SUPFAM" id="SSF52540">
    <property type="entry name" value="P-loop containing nucleoside triphosphate hydrolases"/>
    <property type="match status" value="1"/>
</dbReference>